<reference evidence="5" key="2">
    <citation type="journal article" date="2014" name="ISME J.">
        <title>Microbial stratification in low pH oxic and suboxic macroscopic growths along an acid mine drainage.</title>
        <authorList>
            <person name="Mendez-Garcia C."/>
            <person name="Mesa V."/>
            <person name="Sprenger R.R."/>
            <person name="Richter M."/>
            <person name="Diez M.S."/>
            <person name="Solano J."/>
            <person name="Bargiela R."/>
            <person name="Golyshina O.V."/>
            <person name="Manteca A."/>
            <person name="Ramos J.L."/>
            <person name="Gallego J.R."/>
            <person name="Llorente I."/>
            <person name="Martins Dos Santos V.A."/>
            <person name="Jensen O.N."/>
            <person name="Pelaez A.I."/>
            <person name="Sanchez J."/>
            <person name="Ferrer M."/>
        </authorList>
    </citation>
    <scope>NUCLEOTIDE SEQUENCE</scope>
</reference>
<dbReference type="GO" id="GO:0004751">
    <property type="term" value="F:ribose-5-phosphate isomerase activity"/>
    <property type="evidence" value="ECO:0007669"/>
    <property type="project" value="UniProtKB-EC"/>
</dbReference>
<dbReference type="GO" id="GO:0009052">
    <property type="term" value="P:pentose-phosphate shunt, non-oxidative branch"/>
    <property type="evidence" value="ECO:0007669"/>
    <property type="project" value="InterPro"/>
</dbReference>
<comment type="pathway">
    <text evidence="2">Carbohydrate degradation.</text>
</comment>
<evidence type="ECO:0000256" key="1">
    <source>
        <dbReference type="ARBA" id="ARBA00001713"/>
    </source>
</evidence>
<evidence type="ECO:0000256" key="3">
    <source>
        <dbReference type="ARBA" id="ARBA00011959"/>
    </source>
</evidence>
<sequence length="130" mass="13593">MSDKIGEAGKISAAKRALSYVKDDMIVGLGTGSTAAYFVQFLSEQVADGLTITGIPTSRATEKMAKKLGIKIETDSNGVIDIDFDGADEVDSSGNLVKGGGGALTREKIIAASSRMFIVMVDDSKLTEVN</sequence>
<evidence type="ECO:0000256" key="2">
    <source>
        <dbReference type="ARBA" id="ARBA00004921"/>
    </source>
</evidence>
<comment type="catalytic activity">
    <reaction evidence="1">
        <text>aldehydo-D-ribose 5-phosphate = D-ribulose 5-phosphate</text>
        <dbReference type="Rhea" id="RHEA:14657"/>
        <dbReference type="ChEBI" id="CHEBI:58121"/>
        <dbReference type="ChEBI" id="CHEBI:58273"/>
        <dbReference type="EC" id="5.3.1.6"/>
    </reaction>
</comment>
<dbReference type="FunFam" id="3.40.50.1360:FF:000001">
    <property type="entry name" value="Ribose-5-phosphate isomerase A"/>
    <property type="match status" value="1"/>
</dbReference>
<dbReference type="EC" id="5.3.1.6" evidence="3"/>
<dbReference type="InterPro" id="IPR004788">
    <property type="entry name" value="Ribose5P_isomerase_type_A"/>
</dbReference>
<dbReference type="Pfam" id="PF06026">
    <property type="entry name" value="Rib_5-P_isom_A"/>
    <property type="match status" value="1"/>
</dbReference>
<keyword evidence="4 5" id="KW-0413">Isomerase</keyword>
<organism evidence="5">
    <name type="scientific">mine drainage metagenome</name>
    <dbReference type="NCBI Taxonomy" id="410659"/>
    <lineage>
        <taxon>unclassified sequences</taxon>
        <taxon>metagenomes</taxon>
        <taxon>ecological metagenomes</taxon>
    </lineage>
</organism>
<accession>T0Z627</accession>
<dbReference type="EMBL" id="AUZY01009902">
    <property type="protein sequence ID" value="EQD40493.1"/>
    <property type="molecule type" value="Genomic_DNA"/>
</dbReference>
<dbReference type="InterPro" id="IPR037171">
    <property type="entry name" value="NagB/RpiA_transferase-like"/>
</dbReference>
<evidence type="ECO:0000256" key="4">
    <source>
        <dbReference type="ARBA" id="ARBA00023235"/>
    </source>
</evidence>
<proteinExistence type="predicted"/>
<dbReference type="Gene3D" id="3.40.50.1360">
    <property type="match status" value="1"/>
</dbReference>
<evidence type="ECO:0000313" key="5">
    <source>
        <dbReference type="EMBL" id="EQD40493.1"/>
    </source>
</evidence>
<dbReference type="AlphaFoldDB" id="T0Z627"/>
<dbReference type="PANTHER" id="PTHR43748:SF3">
    <property type="entry name" value="RIBOSE-5-PHOSPHATE ISOMERASE 3, CHLOROPLASTIC-RELATED"/>
    <property type="match status" value="1"/>
</dbReference>
<name>T0Z627_9ZZZZ</name>
<dbReference type="NCBIfam" id="TIGR00021">
    <property type="entry name" value="rpiA"/>
    <property type="match status" value="1"/>
</dbReference>
<reference evidence="5" key="1">
    <citation type="submission" date="2013-08" db="EMBL/GenBank/DDBJ databases">
        <authorList>
            <person name="Mendez C."/>
            <person name="Richter M."/>
            <person name="Ferrer M."/>
            <person name="Sanchez J."/>
        </authorList>
    </citation>
    <scope>NUCLEOTIDE SEQUENCE</scope>
</reference>
<dbReference type="SUPFAM" id="SSF100950">
    <property type="entry name" value="NagB/RpiA/CoA transferase-like"/>
    <property type="match status" value="1"/>
</dbReference>
<protein>
    <recommendedName>
        <fullName evidence="3">ribose-5-phosphate isomerase</fullName>
        <ecNumber evidence="3">5.3.1.6</ecNumber>
    </recommendedName>
</protein>
<dbReference type="PANTHER" id="PTHR43748">
    <property type="entry name" value="RIBOSE-5-PHOSPHATE ISOMERASE 3, CHLOROPLASTIC-RELATED"/>
    <property type="match status" value="1"/>
</dbReference>
<gene>
    <name evidence="5" type="ORF">B1B_14902</name>
</gene>
<comment type="caution">
    <text evidence="5">The sequence shown here is derived from an EMBL/GenBank/DDBJ whole genome shotgun (WGS) entry which is preliminary data.</text>
</comment>
<dbReference type="InterPro" id="IPR050262">
    <property type="entry name" value="Ribose-5P_isomerase"/>
</dbReference>